<evidence type="ECO:0000313" key="6">
    <source>
        <dbReference type="WBParaSite" id="MBELARI_LOCUS3613"/>
    </source>
</evidence>
<dbReference type="InterPro" id="IPR013320">
    <property type="entry name" value="ConA-like_dom_sf"/>
</dbReference>
<evidence type="ECO:0000313" key="4">
    <source>
        <dbReference type="Proteomes" id="UP000887575"/>
    </source>
</evidence>
<feature type="domain" description="Laminin G" evidence="3">
    <location>
        <begin position="602"/>
        <end position="782"/>
    </location>
</feature>
<dbReference type="Gene3D" id="2.10.25.10">
    <property type="entry name" value="Laminin"/>
    <property type="match status" value="1"/>
</dbReference>
<evidence type="ECO:0000256" key="1">
    <source>
        <dbReference type="PROSITE-ProRule" id="PRU00122"/>
    </source>
</evidence>
<dbReference type="WBParaSite" id="MBELARI_LOCUS3613">
    <property type="protein sequence ID" value="MBELARI_LOCUS3613"/>
    <property type="gene ID" value="MBELARI_LOCUS3613"/>
</dbReference>
<proteinExistence type="predicted"/>
<accession>A0AAF3F283</accession>
<name>A0AAF3F283_9BILA</name>
<dbReference type="WBParaSite" id="MBELARI_LOCUS19814">
    <property type="protein sequence ID" value="MBELARI_LOCUS19814"/>
    <property type="gene ID" value="MBELARI_LOCUS19814"/>
</dbReference>
<feature type="domain" description="Laminin G" evidence="3">
    <location>
        <begin position="392"/>
        <end position="570"/>
    </location>
</feature>
<dbReference type="Proteomes" id="UP000887575">
    <property type="component" value="Unassembled WGS sequence"/>
</dbReference>
<evidence type="ECO:0000259" key="3">
    <source>
        <dbReference type="PROSITE" id="PS50025"/>
    </source>
</evidence>
<dbReference type="Pfam" id="PF02210">
    <property type="entry name" value="Laminin_G_2"/>
    <property type="match status" value="3"/>
</dbReference>
<dbReference type="InterPro" id="IPR001791">
    <property type="entry name" value="Laminin_G"/>
</dbReference>
<keyword evidence="4" id="KW-1185">Reference proteome</keyword>
<dbReference type="PANTHER" id="PTHR15036">
    <property type="entry name" value="PIKACHURIN-LIKE PROTEIN"/>
    <property type="match status" value="1"/>
</dbReference>
<dbReference type="SMART" id="SM00282">
    <property type="entry name" value="LamG"/>
    <property type="match status" value="3"/>
</dbReference>
<evidence type="ECO:0000313" key="5">
    <source>
        <dbReference type="WBParaSite" id="MBELARI_LOCUS19814"/>
    </source>
</evidence>
<dbReference type="InterPro" id="IPR050372">
    <property type="entry name" value="Neurexin-related_CASP"/>
</dbReference>
<sequence>MSKFLIIFSLLSFWTLNNGIVFQGQCADNDLLCEQLCLTITQETYECGCWNDHTLLDDGLSCRLNATKSTARDRPTERLTSPKTTTALPAAHREPIQLLPVDKDPPLRFNGESYAEFLLDDSFYLQSNVTIEFKINSNQDSLLLFAGEFEGDDFFSLAFQGPNIILRFDCGEGPIEDMYRGPFKSDEWHILSVHRRFCEYADMKADMGSRMVDETQQFKYYKGITVDRGIFIGGAPKEIDFLDGRAGSDQGLDGCVRRVEINGKTLFDSRTGTNLATNKETLDYCDETGKRDFEEKKIEENGKNGGKLKPKKEVKVKEFVLQTGHRSDEMRRKPHVEPFIHPAPLNKITEKFVPKVKKTLAPIKSETIETVLLKKEILSKEISGNASSLKSMRIVEFSGDSRVTLGVPDDIEDYLEIVFHFKPSKNQGILFAWSDAKRYLVLTLESGFVNVHASMGFDAITLRSESVLSLHTWHKAEVWRSGKGILLKVDKQSWIESELHSVRSVGESSRGGVATVGGSNEATPGHLLPIHGFHGCMKRVVLNGHHIHLASQPSVGLRECGSDPCASSGCPSGCASRYDSFVCLCHWPTYGVKCAQKTENSIEAMNFGGHSFLEFHADDYMQHVTGDQLRLVLEFKLTNRSNQGEESQDQILVFAGSEEESSDFLKLLITKERKVKFEINLGSGVAELIHSTTIGFERWTTVQVFRERRKLHLSVNSESTVTTITPGTSEQLNVYKSLYIGGYESDAMHAEGLYGCIRMAQIGTRLVRQPSDASIAVNIRDCPV</sequence>
<dbReference type="PANTHER" id="PTHR15036:SF85">
    <property type="entry name" value="SP2353, ISOFORM A"/>
    <property type="match status" value="1"/>
</dbReference>
<dbReference type="AlphaFoldDB" id="A0AAF3F283"/>
<dbReference type="SUPFAM" id="SSF49899">
    <property type="entry name" value="Concanavalin A-like lectins/glucanases"/>
    <property type="match status" value="3"/>
</dbReference>
<dbReference type="Gene3D" id="2.60.120.200">
    <property type="match status" value="3"/>
</dbReference>
<dbReference type="CDD" id="cd00110">
    <property type="entry name" value="LamG"/>
    <property type="match status" value="3"/>
</dbReference>
<dbReference type="PROSITE" id="PS50025">
    <property type="entry name" value="LAM_G_DOMAIN"/>
    <property type="match status" value="3"/>
</dbReference>
<feature type="chain" id="PRO_5041894079" evidence="2">
    <location>
        <begin position="20"/>
        <end position="784"/>
    </location>
</feature>
<keyword evidence="2" id="KW-0732">Signal</keyword>
<protein>
    <submittedName>
        <fullName evidence="5 6">Laminin G domain-containing protein</fullName>
    </submittedName>
</protein>
<feature type="signal peptide" evidence="2">
    <location>
        <begin position="1"/>
        <end position="19"/>
    </location>
</feature>
<comment type="caution">
    <text evidence="1">Lacks conserved residue(s) required for the propagation of feature annotation.</text>
</comment>
<organism evidence="4 5">
    <name type="scientific">Mesorhabditis belari</name>
    <dbReference type="NCBI Taxonomy" id="2138241"/>
    <lineage>
        <taxon>Eukaryota</taxon>
        <taxon>Metazoa</taxon>
        <taxon>Ecdysozoa</taxon>
        <taxon>Nematoda</taxon>
        <taxon>Chromadorea</taxon>
        <taxon>Rhabditida</taxon>
        <taxon>Rhabditina</taxon>
        <taxon>Rhabditomorpha</taxon>
        <taxon>Rhabditoidea</taxon>
        <taxon>Rhabditidae</taxon>
        <taxon>Mesorhabditinae</taxon>
        <taxon>Mesorhabditis</taxon>
    </lineage>
</organism>
<dbReference type="GO" id="GO:0016020">
    <property type="term" value="C:membrane"/>
    <property type="evidence" value="ECO:0007669"/>
    <property type="project" value="UniProtKB-SubCell"/>
</dbReference>
<evidence type="ECO:0000256" key="2">
    <source>
        <dbReference type="SAM" id="SignalP"/>
    </source>
</evidence>
<feature type="domain" description="Laminin G" evidence="3">
    <location>
        <begin position="104"/>
        <end position="285"/>
    </location>
</feature>
<dbReference type="SUPFAM" id="SSF57196">
    <property type="entry name" value="EGF/Laminin"/>
    <property type="match status" value="1"/>
</dbReference>
<reference evidence="5 6" key="1">
    <citation type="submission" date="2024-02" db="UniProtKB">
        <authorList>
            <consortium name="WormBaseParasite"/>
        </authorList>
    </citation>
    <scope>IDENTIFICATION</scope>
</reference>